<feature type="signal peptide" evidence="3">
    <location>
        <begin position="1"/>
        <end position="39"/>
    </location>
</feature>
<keyword evidence="6" id="KW-1185">Reference proteome</keyword>
<organism evidence="5 6">
    <name type="scientific">Marinitenerispora sediminis</name>
    <dbReference type="NCBI Taxonomy" id="1931232"/>
    <lineage>
        <taxon>Bacteria</taxon>
        <taxon>Bacillati</taxon>
        <taxon>Actinomycetota</taxon>
        <taxon>Actinomycetes</taxon>
        <taxon>Streptosporangiales</taxon>
        <taxon>Nocardiopsidaceae</taxon>
        <taxon>Marinitenerispora</taxon>
    </lineage>
</organism>
<keyword evidence="5" id="KW-0645">Protease</keyword>
<dbReference type="FunFam" id="2.40.10.10:FF:000068">
    <property type="entry name" value="transmembrane protease serine 2"/>
    <property type="match status" value="1"/>
</dbReference>
<dbReference type="SMART" id="SM00020">
    <property type="entry name" value="Tryp_SPc"/>
    <property type="match status" value="1"/>
</dbReference>
<name>A0A368T2Y0_9ACTN</name>
<feature type="chain" id="PRO_5016729420" evidence="3">
    <location>
        <begin position="40"/>
        <end position="267"/>
    </location>
</feature>
<dbReference type="InterPro" id="IPR050430">
    <property type="entry name" value="Peptidase_S1"/>
</dbReference>
<dbReference type="Gene3D" id="2.40.10.10">
    <property type="entry name" value="Trypsin-like serine proteases"/>
    <property type="match status" value="1"/>
</dbReference>
<comment type="caution">
    <text evidence="5">The sequence shown here is derived from an EMBL/GenBank/DDBJ whole genome shotgun (WGS) entry which is preliminary data.</text>
</comment>
<dbReference type="PROSITE" id="PS00134">
    <property type="entry name" value="TRYPSIN_HIS"/>
    <property type="match status" value="1"/>
</dbReference>
<dbReference type="EMBL" id="QEIN01000129">
    <property type="protein sequence ID" value="RCV56464.1"/>
    <property type="molecule type" value="Genomic_DNA"/>
</dbReference>
<feature type="domain" description="Peptidase S1" evidence="4">
    <location>
        <begin position="43"/>
        <end position="266"/>
    </location>
</feature>
<evidence type="ECO:0000256" key="3">
    <source>
        <dbReference type="SAM" id="SignalP"/>
    </source>
</evidence>
<dbReference type="PANTHER" id="PTHR24276">
    <property type="entry name" value="POLYSERASE-RELATED"/>
    <property type="match status" value="1"/>
</dbReference>
<evidence type="ECO:0000313" key="5">
    <source>
        <dbReference type="EMBL" id="RCV56464.1"/>
    </source>
</evidence>
<dbReference type="RefSeq" id="WP_114400685.1">
    <property type="nucleotide sequence ID" value="NZ_QEIM01000273.1"/>
</dbReference>
<dbReference type="PROSITE" id="PS50240">
    <property type="entry name" value="TRYPSIN_DOM"/>
    <property type="match status" value="1"/>
</dbReference>
<dbReference type="CDD" id="cd00190">
    <property type="entry name" value="Tryp_SPc"/>
    <property type="match status" value="1"/>
</dbReference>
<sequence length="267" mass="27657">MIEQLARWSAKGARKRLALAGLLAAAVLVAPLPAAGAAAAPMIVGGRGATEEYPFMVSLRTDQGRHYCGGTLIHPEWVLTAAHCVAHGKEGSTARVGSNDRTLGGTEARVARIVLHPDFTPPPLWAVDIALVRLDRPVPQEPASIAREAGGAGSPVRMLGWGMACESGDECLALPAELRELDSEIVPAGRCAGLDGATELCVEHPAEHVQACVFDSGGPLLQAGPGGWELVGATSRDGDADPRCASGPGIWTNVTAYTDWIGHTVAG</sequence>
<dbReference type="PANTHER" id="PTHR24276:SF98">
    <property type="entry name" value="FI18310P1-RELATED"/>
    <property type="match status" value="1"/>
</dbReference>
<evidence type="ECO:0000256" key="2">
    <source>
        <dbReference type="ARBA" id="ARBA00023157"/>
    </source>
</evidence>
<dbReference type="Proteomes" id="UP000253318">
    <property type="component" value="Unassembled WGS sequence"/>
</dbReference>
<evidence type="ECO:0000256" key="1">
    <source>
        <dbReference type="ARBA" id="ARBA00007664"/>
    </source>
</evidence>
<dbReference type="OrthoDB" id="3657335at2"/>
<evidence type="ECO:0000259" key="4">
    <source>
        <dbReference type="PROSITE" id="PS50240"/>
    </source>
</evidence>
<dbReference type="InterPro" id="IPR001254">
    <property type="entry name" value="Trypsin_dom"/>
</dbReference>
<dbReference type="InterPro" id="IPR043504">
    <property type="entry name" value="Peptidase_S1_PA_chymotrypsin"/>
</dbReference>
<gene>
    <name evidence="5" type="ORF">DEF24_16655</name>
</gene>
<dbReference type="GO" id="GO:0006508">
    <property type="term" value="P:proteolysis"/>
    <property type="evidence" value="ECO:0007669"/>
    <property type="project" value="UniProtKB-KW"/>
</dbReference>
<proteinExistence type="inferred from homology"/>
<dbReference type="SUPFAM" id="SSF50494">
    <property type="entry name" value="Trypsin-like serine proteases"/>
    <property type="match status" value="1"/>
</dbReference>
<comment type="similarity">
    <text evidence="1">Belongs to the peptidase S1 family.</text>
</comment>
<dbReference type="PRINTS" id="PR00722">
    <property type="entry name" value="CHYMOTRYPSIN"/>
</dbReference>
<dbReference type="Pfam" id="PF00089">
    <property type="entry name" value="Trypsin"/>
    <property type="match status" value="1"/>
</dbReference>
<protein>
    <submittedName>
        <fullName evidence="5">Serine protease</fullName>
    </submittedName>
</protein>
<keyword evidence="5" id="KW-0378">Hydrolase</keyword>
<evidence type="ECO:0000313" key="6">
    <source>
        <dbReference type="Proteomes" id="UP000253318"/>
    </source>
</evidence>
<keyword evidence="2" id="KW-1015">Disulfide bond</keyword>
<keyword evidence="3" id="KW-0732">Signal</keyword>
<dbReference type="InterPro" id="IPR018114">
    <property type="entry name" value="TRYPSIN_HIS"/>
</dbReference>
<dbReference type="InterPro" id="IPR009003">
    <property type="entry name" value="Peptidase_S1_PA"/>
</dbReference>
<dbReference type="InterPro" id="IPR001314">
    <property type="entry name" value="Peptidase_S1A"/>
</dbReference>
<reference evidence="5 6" key="1">
    <citation type="submission" date="2018-04" db="EMBL/GenBank/DDBJ databases">
        <title>Novel actinobacteria from marine sediment.</title>
        <authorList>
            <person name="Ng Z.Y."/>
            <person name="Tan G.Y.A."/>
        </authorList>
    </citation>
    <scope>NUCLEOTIDE SEQUENCE [LARGE SCALE GENOMIC DNA]</scope>
    <source>
        <strain evidence="5 6">TPS81</strain>
    </source>
</reference>
<dbReference type="GO" id="GO:0004252">
    <property type="term" value="F:serine-type endopeptidase activity"/>
    <property type="evidence" value="ECO:0007669"/>
    <property type="project" value="InterPro"/>
</dbReference>
<dbReference type="AlphaFoldDB" id="A0A368T2Y0"/>
<accession>A0A368T2Y0</accession>